<protein>
    <submittedName>
        <fullName evidence="5">Uncharacterized protein</fullName>
    </submittedName>
</protein>
<feature type="compositionally biased region" description="Acidic residues" evidence="4">
    <location>
        <begin position="39"/>
        <end position="62"/>
    </location>
</feature>
<dbReference type="GO" id="GO:0000127">
    <property type="term" value="C:transcription factor TFIIIC complex"/>
    <property type="evidence" value="ECO:0007669"/>
    <property type="project" value="TreeGrafter"/>
</dbReference>
<comment type="caution">
    <text evidence="5">The sequence shown here is derived from an EMBL/GenBank/DDBJ whole genome shotgun (WGS) entry which is preliminary data.</text>
</comment>
<dbReference type="SMART" id="SM00320">
    <property type="entry name" value="WD40"/>
    <property type="match status" value="3"/>
</dbReference>
<organism evidence="5 6">
    <name type="scientific">Cordyceps confragosa</name>
    <name type="common">Lecanicillium lecanii</name>
    <dbReference type="NCBI Taxonomy" id="2714763"/>
    <lineage>
        <taxon>Eukaryota</taxon>
        <taxon>Fungi</taxon>
        <taxon>Dikarya</taxon>
        <taxon>Ascomycota</taxon>
        <taxon>Pezizomycotina</taxon>
        <taxon>Sordariomycetes</taxon>
        <taxon>Hypocreomycetidae</taxon>
        <taxon>Hypocreales</taxon>
        <taxon>Cordycipitaceae</taxon>
        <taxon>Akanthomyces</taxon>
    </lineage>
</organism>
<dbReference type="GO" id="GO:0006383">
    <property type="term" value="P:transcription by RNA polymerase III"/>
    <property type="evidence" value="ECO:0007669"/>
    <property type="project" value="TreeGrafter"/>
</dbReference>
<dbReference type="OMA" id="DWGDLRR"/>
<reference evidence="5 6" key="1">
    <citation type="submission" date="2016-03" db="EMBL/GenBank/DDBJ databases">
        <title>Fine-scale spatial genetic structure of a fungal parasite of coffee scale insects.</title>
        <authorList>
            <person name="Jackson D."/>
            <person name="Zemenick K.A."/>
            <person name="Malloure B."/>
            <person name="Quandt C.A."/>
            <person name="James T.Y."/>
        </authorList>
    </citation>
    <scope>NUCLEOTIDE SEQUENCE [LARGE SCALE GENOMIC DNA]</scope>
    <source>
        <strain evidence="5 6">UM487</strain>
    </source>
</reference>
<dbReference type="InterPro" id="IPR036322">
    <property type="entry name" value="WD40_repeat_dom_sf"/>
</dbReference>
<dbReference type="InterPro" id="IPR001680">
    <property type="entry name" value="WD40_rpt"/>
</dbReference>
<evidence type="ECO:0000313" key="5">
    <source>
        <dbReference type="EMBL" id="OAR00145.1"/>
    </source>
</evidence>
<feature type="region of interest" description="Disordered" evidence="4">
    <location>
        <begin position="638"/>
        <end position="681"/>
    </location>
</feature>
<keyword evidence="6" id="KW-1185">Reference proteome</keyword>
<dbReference type="EMBL" id="LUKN01001837">
    <property type="protein sequence ID" value="OAR00145.1"/>
    <property type="molecule type" value="Genomic_DNA"/>
</dbReference>
<dbReference type="SUPFAM" id="SSF50978">
    <property type="entry name" value="WD40 repeat-like"/>
    <property type="match status" value="1"/>
</dbReference>
<feature type="compositionally biased region" description="Basic residues" evidence="4">
    <location>
        <begin position="654"/>
        <end position="664"/>
    </location>
</feature>
<name>A0A179ICW5_CORDF</name>
<accession>A0A179ICW5</accession>
<sequence>MRTRRSNRTKSYAIEEYHFGDSSAEEDGSAPLRRRTEEQDTNFDEAVVPDEDEEEDAAESDGDSIVSDAGSVDIDTAPARRRAAKAAPGKRPQPTPKPTSKTTKLAGGYLEIPLPTQDGSHQPKTYIGPNDRAVRRHHLVSAWYGPDAKRMQTVQALLDRWFQWPVLPPRNPQDESDVPSKGAWLDDYVGQEGALAAGWRARVEEAMGGRPPLRGLSPAEAAPYRFPIHSMPVLVGNEAREEFFFVPGGGYAISQSGMPFDHDESDNKEPSGWMFDTGGIVTSMDWAPRQREQTTQLLAVAVMPHVDQEVHEFADEAAKVQFQSYGTVQLWEVQGEAADAGSAKATSLPPRLLTTLCLPHGRARRVRWNPVGGHLAVLCANGAVYVFQADPGTGGTQKTEEFDETLLTRAEELLNPIAVLFLRDEDGIDATAMSWANMNRLVVGYSDGSVALWSIFPCHLLSRHAVHHSHVVELATGYPSMPYVVAATPLGGTMRILDLAAPSYEFTEVQAINVVTQPGLLAWSDHMLGFFSIYPSARVNNTVIGFMHHANFPLFRTTFTGDSFPSCIATGKTHPYLLIGLMDGSVWCLNPQVEHFNSRTDATHRLRLFQHEHRPHRLFARDSPAGMRGASRVAQGFEVERNRNPKNETQPATKKGKAVKRKSAVQHDDDEDEVLKSSDASRAALHEPLTRVTTLEWNPNEGHGCWAAAALGSGLVRIMDMGIDNKANDE</sequence>
<dbReference type="InterPro" id="IPR015943">
    <property type="entry name" value="WD40/YVTN_repeat-like_dom_sf"/>
</dbReference>
<evidence type="ECO:0000256" key="2">
    <source>
        <dbReference type="ARBA" id="ARBA00023163"/>
    </source>
</evidence>
<evidence type="ECO:0000256" key="1">
    <source>
        <dbReference type="ARBA" id="ARBA00004123"/>
    </source>
</evidence>
<keyword evidence="2" id="KW-0804">Transcription</keyword>
<proteinExistence type="predicted"/>
<dbReference type="GO" id="GO:0005634">
    <property type="term" value="C:nucleus"/>
    <property type="evidence" value="ECO:0007669"/>
    <property type="project" value="UniProtKB-SubCell"/>
</dbReference>
<evidence type="ECO:0000256" key="3">
    <source>
        <dbReference type="ARBA" id="ARBA00023242"/>
    </source>
</evidence>
<evidence type="ECO:0000313" key="6">
    <source>
        <dbReference type="Proteomes" id="UP000243081"/>
    </source>
</evidence>
<evidence type="ECO:0000256" key="4">
    <source>
        <dbReference type="SAM" id="MobiDB-lite"/>
    </source>
</evidence>
<dbReference type="OrthoDB" id="4703at2759"/>
<dbReference type="InterPro" id="IPR052416">
    <property type="entry name" value="GTF3C_component"/>
</dbReference>
<feature type="region of interest" description="Disordered" evidence="4">
    <location>
        <begin position="1"/>
        <end position="104"/>
    </location>
</feature>
<comment type="subcellular location">
    <subcellularLocation>
        <location evidence="1">Nucleus</location>
    </subcellularLocation>
</comment>
<dbReference type="PANTHER" id="PTHR15052">
    <property type="entry name" value="RNA POLYMERASE III TRANSCRIPTION INITIATION FACTOR COMPLEX SUBUNIT"/>
    <property type="match status" value="1"/>
</dbReference>
<dbReference type="Proteomes" id="UP000243081">
    <property type="component" value="Unassembled WGS sequence"/>
</dbReference>
<gene>
    <name evidence="5" type="ORF">LLEC1_06281</name>
</gene>
<keyword evidence="3" id="KW-0539">Nucleus</keyword>
<dbReference type="PANTHER" id="PTHR15052:SF2">
    <property type="entry name" value="GENERAL TRANSCRIPTION FACTOR 3C POLYPEPTIDE 2"/>
    <property type="match status" value="1"/>
</dbReference>
<dbReference type="Gene3D" id="2.130.10.10">
    <property type="entry name" value="YVTN repeat-like/Quinoprotein amine dehydrogenase"/>
    <property type="match status" value="1"/>
</dbReference>
<dbReference type="AlphaFoldDB" id="A0A179ICW5"/>